<dbReference type="InterPro" id="IPR012921">
    <property type="entry name" value="SPOC_C"/>
</dbReference>
<dbReference type="InParanoid" id="A0A7I4K2V9"/>
<keyword evidence="7" id="KW-0804">Transcription</keyword>
<evidence type="ECO:0000256" key="4">
    <source>
        <dbReference type="ARBA" id="ARBA00022884"/>
    </source>
</evidence>
<feature type="compositionally biased region" description="Acidic residues" evidence="10">
    <location>
        <begin position="1943"/>
        <end position="1956"/>
    </location>
</feature>
<feature type="compositionally biased region" description="Low complexity" evidence="10">
    <location>
        <begin position="1536"/>
        <end position="1561"/>
    </location>
</feature>
<feature type="compositionally biased region" description="Polar residues" evidence="10">
    <location>
        <begin position="1610"/>
        <end position="1627"/>
    </location>
</feature>
<feature type="compositionally biased region" description="Basic and acidic residues" evidence="10">
    <location>
        <begin position="1704"/>
        <end position="1746"/>
    </location>
</feature>
<feature type="domain" description="RRM" evidence="11">
    <location>
        <begin position="428"/>
        <end position="508"/>
    </location>
</feature>
<feature type="compositionally biased region" description="Basic and acidic residues" evidence="10">
    <location>
        <begin position="2758"/>
        <end position="2790"/>
    </location>
</feature>
<dbReference type="PROSITE" id="PS50917">
    <property type="entry name" value="SPOC"/>
    <property type="match status" value="1"/>
</dbReference>
<evidence type="ECO:0000256" key="8">
    <source>
        <dbReference type="ARBA" id="ARBA00023242"/>
    </source>
</evidence>
<evidence type="ECO:0000256" key="2">
    <source>
        <dbReference type="ARBA" id="ARBA00005387"/>
    </source>
</evidence>
<feature type="compositionally biased region" description="Basic and acidic residues" evidence="10">
    <location>
        <begin position="977"/>
        <end position="1012"/>
    </location>
</feature>
<dbReference type="WBParaSite" id="Bm10372b.1">
    <property type="protein sequence ID" value="Bm10372b.1"/>
    <property type="gene ID" value="WBGene00230633"/>
</dbReference>
<feature type="compositionally biased region" description="Basic and acidic residues" evidence="10">
    <location>
        <begin position="2076"/>
        <end position="2100"/>
    </location>
</feature>
<feature type="region of interest" description="Disordered" evidence="10">
    <location>
        <begin position="749"/>
        <end position="897"/>
    </location>
</feature>
<feature type="compositionally biased region" description="Basic and acidic residues" evidence="10">
    <location>
        <begin position="2184"/>
        <end position="2219"/>
    </location>
</feature>
<dbReference type="InterPro" id="IPR035979">
    <property type="entry name" value="RBD_domain_sf"/>
</dbReference>
<dbReference type="InterPro" id="IPR016194">
    <property type="entry name" value="SPOC-like_C_dom_sf"/>
</dbReference>
<feature type="domain" description="SPOC" evidence="12">
    <location>
        <begin position="3466"/>
        <end position="3636"/>
    </location>
</feature>
<reference evidence="14" key="2">
    <citation type="submission" date="2020-12" db="UniProtKB">
        <authorList>
            <consortium name="WormBaseParasite"/>
        </authorList>
    </citation>
    <scope>IDENTIFICATION</scope>
</reference>
<feature type="region of interest" description="Disordered" evidence="10">
    <location>
        <begin position="2757"/>
        <end position="2790"/>
    </location>
</feature>
<feature type="compositionally biased region" description="Basic and acidic residues" evidence="10">
    <location>
        <begin position="774"/>
        <end position="787"/>
    </location>
</feature>
<feature type="region of interest" description="Disordered" evidence="10">
    <location>
        <begin position="1089"/>
        <end position="1243"/>
    </location>
</feature>
<feature type="region of interest" description="Disordered" evidence="10">
    <location>
        <begin position="2607"/>
        <end position="2637"/>
    </location>
</feature>
<evidence type="ECO:0000256" key="3">
    <source>
        <dbReference type="ARBA" id="ARBA00022553"/>
    </source>
</evidence>
<dbReference type="PROSITE" id="PS50102">
    <property type="entry name" value="RRM"/>
    <property type="match status" value="3"/>
</dbReference>
<feature type="region of interest" description="Disordered" evidence="10">
    <location>
        <begin position="3144"/>
        <end position="3244"/>
    </location>
</feature>
<dbReference type="GO" id="GO:0005634">
    <property type="term" value="C:nucleus"/>
    <property type="evidence" value="ECO:0007669"/>
    <property type="project" value="UniProtKB-SubCell"/>
</dbReference>
<protein>
    <submittedName>
        <fullName evidence="14">Msx2-interacting protein</fullName>
    </submittedName>
</protein>
<feature type="compositionally biased region" description="Low complexity" evidence="10">
    <location>
        <begin position="2459"/>
        <end position="2476"/>
    </location>
</feature>
<feature type="compositionally biased region" description="Basic and acidic residues" evidence="10">
    <location>
        <begin position="2416"/>
        <end position="2426"/>
    </location>
</feature>
<feature type="compositionally biased region" description="Basic and acidic residues" evidence="10">
    <location>
        <begin position="2448"/>
        <end position="2457"/>
    </location>
</feature>
<accession>A0A7I4K2V9</accession>
<comment type="similarity">
    <text evidence="2">Belongs to the RRM Spen family.</text>
</comment>
<keyword evidence="8" id="KW-0539">Nucleus</keyword>
<feature type="compositionally biased region" description="Low complexity" evidence="10">
    <location>
        <begin position="3159"/>
        <end position="3176"/>
    </location>
</feature>
<keyword evidence="13" id="KW-1185">Reference proteome</keyword>
<dbReference type="GO" id="GO:0003723">
    <property type="term" value="F:RNA binding"/>
    <property type="evidence" value="ECO:0007669"/>
    <property type="project" value="UniProtKB-UniRule"/>
</dbReference>
<feature type="compositionally biased region" description="Low complexity" evidence="10">
    <location>
        <begin position="1802"/>
        <end position="1813"/>
    </location>
</feature>
<feature type="compositionally biased region" description="Low complexity" evidence="10">
    <location>
        <begin position="13"/>
        <end position="28"/>
    </location>
</feature>
<feature type="compositionally biased region" description="Basic and acidic residues" evidence="10">
    <location>
        <begin position="1583"/>
        <end position="1609"/>
    </location>
</feature>
<feature type="compositionally biased region" description="Polar residues" evidence="10">
    <location>
        <begin position="2237"/>
        <end position="2248"/>
    </location>
</feature>
<feature type="region of interest" description="Disordered" evidence="10">
    <location>
        <begin position="13"/>
        <end position="64"/>
    </location>
</feature>
<evidence type="ECO:0000259" key="12">
    <source>
        <dbReference type="PROSITE" id="PS50917"/>
    </source>
</evidence>
<feature type="compositionally biased region" description="Low complexity" evidence="10">
    <location>
        <begin position="3233"/>
        <end position="3243"/>
    </location>
</feature>
<feature type="compositionally biased region" description="Polar residues" evidence="10">
    <location>
        <begin position="1172"/>
        <end position="1193"/>
    </location>
</feature>
<feature type="region of interest" description="Disordered" evidence="10">
    <location>
        <begin position="3433"/>
        <end position="3452"/>
    </location>
</feature>
<feature type="region of interest" description="Disordered" evidence="10">
    <location>
        <begin position="1416"/>
        <end position="1464"/>
    </location>
</feature>
<feature type="compositionally biased region" description="Basic residues" evidence="10">
    <location>
        <begin position="1971"/>
        <end position="1989"/>
    </location>
</feature>
<feature type="region of interest" description="Disordered" evidence="10">
    <location>
        <begin position="937"/>
        <end position="956"/>
    </location>
</feature>
<sequence>MVISAQVLSINVGGSSNNSSNGNNNNKGTKSCIGNKNKSSGTEKITTGDEIENQEDQQQKNQECSINSSVAKTPSAVWFKHQPQQHPKWLLNCCSSNLTTAAQQLTVLIDSISIGSCIPNPIVTPTTNISIIATAADSRNTTIPATTAVSTTTVPDTTTEQDMSRESRHVHVIGLPDSLSDERVSSFFSTFGRVQKVERLGTTGFVVSFMDVRSAQKAHSAEPKFQGHQLRIAFHEQSKNGLVNPTTPSNAAGLGSPQNARNASSGSTTTDSHRRSSDHHSPNSSSSKQIQKERISQHRLSSSRRQSRERERDRERGNSSRTDERSQRSRISGSNDRRTGAGGGDSRTSRRSRHSPRASASSDSSRDSGSPSGSSGHHHYASNTHTVQSTIIKPGASGSRRNDTNACNELPASCGNHDSLSSASQGFQGIYVSNLPSSRTEGFLRDGLTNFFKKFGKVVHIMFETESGPNFVEQRRALVIFQRLLDADKLKDVHHLFGLRLKIRFASHTAVTEAYSTYLTTNGQECLSSQDAASTSGSSVVDALANRASRTLYVGGLERRTTDDSLRSRFSCFGHILETEVKNWESPSPFAFIQFADIHSVVCAINAHVQTAHSSSAKSKLKMNWGRTIVSNKIWIGELPSSCSADYLREKIRVSFTDTFNEVIYDSRHREALLLFSNNDSAQRAFSMIKTKQVAFWNADEKKDVHVPVDYCSEKLHDYFVDRKFRGESGNAPVNSTGPSSYAGNNATACSSGGSVVASTSTSSLLAPPPDPPSHLRDTSSRVECRRSSSNMLSRRRRSDERDGCRTSRSLRYSSYNRSRRRRERTRRNDISPSSSSTSSTSSDSDVSSSSTPDRKRTGHSKSNIQRLHRDKTPVYPSSSRQHSSPSNKSEQSNSTIGNTLQTVARRSSSRASLVQLLPPPMPSAQILNPIITTSNDKKQQEYHQPIEPTTNEPDVRCIDFKRQQFTPSSSLSVDSELSHEGNGKSTAEQRSKKTEQQQPDSKRLENKESHDSGLYNSGTEVNFTANEINTITSNRIEEIANTLVNVLQHHSKASTSTTTSAPLAIMSGSHQSHSSTCSIQRSIDDICNSSRHHSSRPSTSLNKRTKWPWGNDPIKNHCAIPLDGSANRGKDPRHRKYSSQASTSLPLPKFVHEHHSAPSSRRNSIPDPFRSPQQQRQDSKCPRNSLSASSSGLPGCNLKWNATENSPPQKVSRGRTHSSVSRSESSNSEAMLSPDPSTTQPSLITTTIDIFGDTSPANNSSAYRERLDALGATFQNIEQKFQKTKQNTHLDYDRKGTSQRSYKFEEELERLKARTGSSSSTVATSQSATSCSHSTSNTFTDSFTRVRSGSGTTSIFDSKDAESQKLIRNPLSLSIPMPPAPVTSTSSSPYTPIFYTTCTTSCNLPSPQFSGAQLRKPLLPPSITQGSNQTPPSAAASRIAYPPDFSIPPPPLPQPPVPPTLSLTTCKSAAAGASLISAPPPPPPLICNSTSQFDPASSCMSTVQPLARSAGPQSSTQSSSWRTTTKPSTPPPPASHSAVSSKQTSVSSAPSTTKPPTSSSLLGNTTLEMDKVRSRTQGSDKVQVRDKEHMKINSKSHLPEKKGSKDSTNKQPSLSELFRQQAQDSSEVFKKQLKKIKKEKSDEASHHKSNDESKKGITEATKEKHSKLPEKSDQSVAEREKDKHADGKGQSQETKLKIAAQKQLKEKKEKKELREKDKEHERGELTSEKKSQRPVEKSIKNKPVKDCTSAKQREKREKEQLQKDRTKKKQEQEKHKQKEKEKEQRKKELAKKKRKRKRESSTSSSEETSSSEVELHSFDRELKRLFMEEEASGSLGLSMYDRVKQRSSSKPDDTAKKNRALELLQERTQSRRNNEQNRPKRVQLESSSSDEKDSSNSEEESGSSSGPSVDVSKVRNKKKKTESKGKSARKAKSVLQKKLLVDDEVECNDDDDDGVDKDSERSESEEEHSKRRRSRKIATSKSCKKQKKTTSLSLDDVFGTYSTDDESTKHSRGSIVPSLYKEKDEKEEGKKAVTKIDGNQKLKDEKEKAGNTRRLSLKKERKKEKLEESDDESCEEGKKTVPRKVESKQVLEKSVERKVTGKKRCSKNDEVCEAAAIANTVEVPEKKKQKVEKSLIEISMFREDNKKTTKAKTSTTPEQKKKNRKPGISGQFEKKLAKKLKREQKERYEEQKREAAMTKQKDERLQDEGERQKMDKANSDCTDGTGPNFDERSPKTAIQSHESSSTKGARKRHLRAENSEQVKRSRKEPKSLKVEMSGTDSDSYEDLKKNDALVMKQEPSSKSPENFDANNIRNNISGPESKSDLPSDGTNTGPDIPQLTKISVASMPGTVEMEHTEMDCVSEECATNIILHTTSNEYPSPQNTSHDESDQSKKYDSVEQKLETDRPLVTADNDIVSRHPQENTDRNQNQPKQQQQELCTSDDDERDGGRDVDRCVIGRKNSVSSTNSSESGQTSLLSTSSANLETQLEDGPEDQNQQQILGSEKIRISGSAEILKTGRSRATEQECVEKAENEEKLFSSDVVSEGVIFVPNSDAECSIDLTVHGADIVSNAVVKQQQQPQNVEGSGASILDSVNDAESNGSFELIDEGRVGDVDSLPDQDIDSDSGGIRQQQRRESTYKIEHLQKETVMEVEEHVDGSECIATVRVQDDVHDVQETEFAVQSIVLDDNRSQHSGEDGSAAMDYLSEGVGSTNSRRASLTDTAGIADLSANKQQEESDSQDNADVDSDDIITSKLATDAEHQEMQLEDTDGNKSKMDTDDKRSDSHLDEVIDDVVAGGYMEVDAEQLMRINSKKAKEEAVLRAAAASTQGSITQKVLPSTTFSRGAETSQYDYQSAAHGPSHTQQQQYGSSGYHMQQSQQQRQLQMPQQITLQQGLLSQPPQQQQQLQQNIVHGNSHMVLQQQQQQHMGQAIMQQQQQQGTRLTTYQQSQSQIMKVPETTYLQQQHLPPIEQRVQGTTAIPQQQQSHPLQSKNVATGNLPSYYSGRNAVQQAGTASFTSPQMPLQQQQQHLFLQQQQTADNMQNIANAVGAGAVHAVSQLSDARQQVVQATPSQQQTTQLVAQSHLQQQQSINYGSPMMSSTCSTAAVVAAQSVAAASRQLDLNKQMGLSTTPLQESISSSPYDLYANLPKKPATGATQPQHQQQTQITQQQQQQGKVSAEVRHNHPIPSPLAAPLMGRTGATPSSATASNLQASRSSASTNTAHQINRTVQHQQQQQQQQQLSPTAQQAVAFAIGLPGTTSPFTQMQQQYLQQMYRSTLFNTFQAAAATSAYSGGNVAAAAGAYGPGGYSGPANNPTAAAVAVAAAGVLPGTVRQDTQRQQQQQPHLAVSLAQFPCFSDLQQQQQQYLTSNLYQQSSPATTLCSPQQANIAAQQLNSLYGAATGAFPISCESSLLSTQQMTGQSGIYHVGAGQRQQDVKQSSKQKQQQAQQQQQQVKTYAGLPAASVIARYPVMWQGIIALKTNETRVQMHKVGGNAEMCKRSLDQFTTTSNHMPLIRINQRMRMEAGQLESVQCKMMDEHSYIALICLSCGPSKEDIKSQSELLKERFVDYLESKQAAGICNVGNEQNPTPNTIVHIFPPCDFASAFLQKNSPDLLEIFRQQKASYLFVVITSAN</sequence>
<keyword evidence="5" id="KW-0805">Transcription regulation</keyword>
<feature type="compositionally biased region" description="Basic and acidic residues" evidence="10">
    <location>
        <begin position="1842"/>
        <end position="1879"/>
    </location>
</feature>
<feature type="compositionally biased region" description="Low complexity" evidence="10">
    <location>
        <begin position="2862"/>
        <end position="2888"/>
    </location>
</feature>
<feature type="region of interest" description="Disordered" evidence="10">
    <location>
        <begin position="2848"/>
        <end position="2888"/>
    </location>
</feature>
<feature type="compositionally biased region" description="Polar residues" evidence="10">
    <location>
        <begin position="2299"/>
        <end position="2321"/>
    </location>
</feature>
<feature type="compositionally biased region" description="Basic and acidic residues" evidence="10">
    <location>
        <begin position="2039"/>
        <end position="2051"/>
    </location>
</feature>
<feature type="compositionally biased region" description="Basic and acidic residues" evidence="10">
    <location>
        <begin position="271"/>
        <end position="281"/>
    </location>
</feature>
<name>A0A7I4K2V9_BRUMA</name>
<dbReference type="SUPFAM" id="SSF54928">
    <property type="entry name" value="RNA-binding domain, RBD"/>
    <property type="match status" value="2"/>
</dbReference>
<dbReference type="Gene3D" id="2.40.290.10">
    <property type="match status" value="1"/>
</dbReference>
<dbReference type="PANTHER" id="PTHR23189">
    <property type="entry name" value="RNA RECOGNITION MOTIF-CONTAINING"/>
    <property type="match status" value="1"/>
</dbReference>
<feature type="compositionally biased region" description="Low complexity" evidence="10">
    <location>
        <begin position="1219"/>
        <end position="1234"/>
    </location>
</feature>
<feature type="compositionally biased region" description="Polar residues" evidence="10">
    <location>
        <begin position="240"/>
        <end position="263"/>
    </location>
</feature>
<dbReference type="Gene3D" id="3.30.70.330">
    <property type="match status" value="3"/>
</dbReference>
<feature type="domain" description="RRM" evidence="11">
    <location>
        <begin position="550"/>
        <end position="628"/>
    </location>
</feature>
<feature type="compositionally biased region" description="Polar residues" evidence="10">
    <location>
        <begin position="32"/>
        <end position="45"/>
    </location>
</feature>
<feature type="compositionally biased region" description="Basic and acidic residues" evidence="10">
    <location>
        <begin position="1640"/>
        <end position="1688"/>
    </location>
</feature>
<feature type="compositionally biased region" description="Low complexity" evidence="10">
    <location>
        <begin position="2428"/>
        <end position="2437"/>
    </location>
</feature>
<feature type="compositionally biased region" description="Low complexity" evidence="10">
    <location>
        <begin position="357"/>
        <end position="375"/>
    </location>
</feature>
<feature type="region of interest" description="Disordered" evidence="10">
    <location>
        <begin position="2137"/>
        <end position="2352"/>
    </location>
</feature>
<dbReference type="InterPro" id="IPR000504">
    <property type="entry name" value="RRM_dom"/>
</dbReference>
<evidence type="ECO:0000256" key="6">
    <source>
        <dbReference type="ARBA" id="ARBA00023054"/>
    </source>
</evidence>
<gene>
    <name evidence="14" type="primary">Bm10372</name>
</gene>
<feature type="compositionally biased region" description="Low complexity" evidence="10">
    <location>
        <begin position="751"/>
        <end position="766"/>
    </location>
</feature>
<feature type="region of interest" description="Disordered" evidence="10">
    <location>
        <begin position="967"/>
        <end position="1019"/>
    </location>
</feature>
<feature type="compositionally biased region" description="Polar residues" evidence="10">
    <location>
        <begin position="1423"/>
        <end position="1433"/>
    </location>
</feature>
<feature type="compositionally biased region" description="Polar residues" evidence="10">
    <location>
        <begin position="1201"/>
        <end position="1210"/>
    </location>
</feature>
<evidence type="ECO:0000256" key="10">
    <source>
        <dbReference type="SAM" id="MobiDB-lite"/>
    </source>
</evidence>
<feature type="domain" description="RRM" evidence="11">
    <location>
        <begin position="168"/>
        <end position="237"/>
    </location>
</feature>
<dbReference type="SUPFAM" id="SSF100939">
    <property type="entry name" value="SPOC domain-like"/>
    <property type="match status" value="1"/>
</dbReference>
<feature type="compositionally biased region" description="Basic and acidic residues" evidence="10">
    <location>
        <begin position="306"/>
        <end position="327"/>
    </location>
</feature>
<proteinExistence type="inferred from homology"/>
<feature type="region of interest" description="Disordered" evidence="10">
    <location>
        <begin position="2372"/>
        <end position="2480"/>
    </location>
</feature>
<dbReference type="InterPro" id="IPR010912">
    <property type="entry name" value="SPOC_met"/>
</dbReference>
<feature type="compositionally biased region" description="Basic residues" evidence="10">
    <location>
        <begin position="1915"/>
        <end position="1933"/>
    </location>
</feature>
<evidence type="ECO:0000256" key="1">
    <source>
        <dbReference type="ARBA" id="ARBA00004123"/>
    </source>
</evidence>
<feature type="compositionally biased region" description="Low complexity" evidence="10">
    <location>
        <begin position="832"/>
        <end position="852"/>
    </location>
</feature>
<feature type="compositionally biased region" description="Basic and acidic residues" evidence="10">
    <location>
        <begin position="2386"/>
        <end position="2407"/>
    </location>
</feature>
<feature type="region of interest" description="Disordered" evidence="10">
    <location>
        <begin position="1487"/>
        <end position="1818"/>
    </location>
</feature>
<evidence type="ECO:0000313" key="14">
    <source>
        <dbReference type="WBParaSite" id="Bm10372b.1"/>
    </source>
</evidence>
<feature type="compositionally biased region" description="Basic and acidic residues" evidence="10">
    <location>
        <begin position="2137"/>
        <end position="2148"/>
    </location>
</feature>
<feature type="compositionally biased region" description="Polar residues" evidence="10">
    <location>
        <begin position="3203"/>
        <end position="3232"/>
    </location>
</feature>
<feature type="compositionally biased region" description="Low complexity" evidence="10">
    <location>
        <begin position="807"/>
        <end position="817"/>
    </location>
</feature>
<evidence type="ECO:0000256" key="7">
    <source>
        <dbReference type="ARBA" id="ARBA00023163"/>
    </source>
</evidence>
<feature type="compositionally biased region" description="Basic and acidic residues" evidence="10">
    <location>
        <begin position="2256"/>
        <end position="2274"/>
    </location>
</feature>
<evidence type="ECO:0000259" key="11">
    <source>
        <dbReference type="PROSITE" id="PS50102"/>
    </source>
</evidence>
<dbReference type="SMART" id="SM00360">
    <property type="entry name" value="RRM"/>
    <property type="match status" value="3"/>
</dbReference>
<feature type="compositionally biased region" description="Polar residues" evidence="10">
    <location>
        <begin position="2372"/>
        <end position="2385"/>
    </location>
</feature>
<evidence type="ECO:0000256" key="5">
    <source>
        <dbReference type="ARBA" id="ARBA00023015"/>
    </source>
</evidence>
<feature type="compositionally biased region" description="Basic residues" evidence="10">
    <location>
        <begin position="1789"/>
        <end position="1799"/>
    </location>
</feature>
<dbReference type="Proteomes" id="UP000006672">
    <property type="component" value="Unassembled WGS sequence"/>
</dbReference>
<dbReference type="Pfam" id="PF07744">
    <property type="entry name" value="SPOC"/>
    <property type="match status" value="1"/>
</dbReference>
<keyword evidence="4 9" id="KW-0694">RNA-binding</keyword>
<reference evidence="13" key="1">
    <citation type="journal article" date="2007" name="Science">
        <title>Draft genome of the filarial nematode parasite Brugia malayi.</title>
        <authorList>
            <person name="Ghedin E."/>
            <person name="Wang S."/>
            <person name="Spiro D."/>
            <person name="Caler E."/>
            <person name="Zhao Q."/>
            <person name="Crabtree J."/>
            <person name="Allen J.E."/>
            <person name="Delcher A.L."/>
            <person name="Guiliano D.B."/>
            <person name="Miranda-Saavedra D."/>
            <person name="Angiuoli S.V."/>
            <person name="Creasy T."/>
            <person name="Amedeo P."/>
            <person name="Haas B."/>
            <person name="El-Sayed N.M."/>
            <person name="Wortman J.R."/>
            <person name="Feldblyum T."/>
            <person name="Tallon L."/>
            <person name="Schatz M."/>
            <person name="Shumway M."/>
            <person name="Koo H."/>
            <person name="Salzberg S.L."/>
            <person name="Schobel S."/>
            <person name="Pertea M."/>
            <person name="Pop M."/>
            <person name="White O."/>
            <person name="Barton G.J."/>
            <person name="Carlow C.K."/>
            <person name="Crawford M.J."/>
            <person name="Daub J."/>
            <person name="Dimmic M.W."/>
            <person name="Estes C.F."/>
            <person name="Foster J.M."/>
            <person name="Ganatra M."/>
            <person name="Gregory W.F."/>
            <person name="Johnson N.M."/>
            <person name="Jin J."/>
            <person name="Komuniecki R."/>
            <person name="Korf I."/>
            <person name="Kumar S."/>
            <person name="Laney S."/>
            <person name="Li B.W."/>
            <person name="Li W."/>
            <person name="Lindblom T.H."/>
            <person name="Lustigman S."/>
            <person name="Ma D."/>
            <person name="Maina C.V."/>
            <person name="Martin D.M."/>
            <person name="McCarter J.P."/>
            <person name="McReynolds L."/>
            <person name="Mitreva M."/>
            <person name="Nutman T.B."/>
            <person name="Parkinson J."/>
            <person name="Peregrin-Alvarez J.M."/>
            <person name="Poole C."/>
            <person name="Ren Q."/>
            <person name="Saunders L."/>
            <person name="Sluder A.E."/>
            <person name="Smith K."/>
            <person name="Stanke M."/>
            <person name="Unnasch T.R."/>
            <person name="Ware J."/>
            <person name="Wei A.D."/>
            <person name="Weil G."/>
            <person name="Williams D.J."/>
            <person name="Zhang Y."/>
            <person name="Williams S.A."/>
            <person name="Fraser-Liggett C."/>
            <person name="Slatko B."/>
            <person name="Blaxter M.L."/>
            <person name="Scott A.L."/>
        </authorList>
    </citation>
    <scope>NUCLEOTIDE SEQUENCE</scope>
    <source>
        <strain evidence="13">FR3</strain>
    </source>
</reference>
<feature type="compositionally biased region" description="Pro residues" evidence="10">
    <location>
        <begin position="1446"/>
        <end position="1460"/>
    </location>
</feature>
<feature type="compositionally biased region" description="Low complexity" evidence="10">
    <location>
        <begin position="1514"/>
        <end position="1528"/>
    </location>
</feature>
<feature type="compositionally biased region" description="Basic and acidic residues" evidence="10">
    <location>
        <begin position="2021"/>
        <end position="2032"/>
    </location>
</feature>
<feature type="compositionally biased region" description="Low complexity" evidence="10">
    <location>
        <begin position="3435"/>
        <end position="3452"/>
    </location>
</feature>
<feature type="compositionally biased region" description="Polar residues" evidence="10">
    <location>
        <begin position="1488"/>
        <end position="1505"/>
    </location>
</feature>
<feature type="region of interest" description="Disordered" evidence="10">
    <location>
        <begin position="240"/>
        <end position="388"/>
    </location>
</feature>
<feature type="compositionally biased region" description="Low complexity" evidence="10">
    <location>
        <begin position="1903"/>
        <end position="1912"/>
    </location>
</feature>
<organism evidence="13 14">
    <name type="scientific">Brugia malayi</name>
    <name type="common">Filarial nematode worm</name>
    <dbReference type="NCBI Taxonomy" id="6279"/>
    <lineage>
        <taxon>Eukaryota</taxon>
        <taxon>Metazoa</taxon>
        <taxon>Ecdysozoa</taxon>
        <taxon>Nematoda</taxon>
        <taxon>Chromadorea</taxon>
        <taxon>Rhabditida</taxon>
        <taxon>Spirurina</taxon>
        <taxon>Spiruromorpha</taxon>
        <taxon>Filarioidea</taxon>
        <taxon>Onchocercidae</taxon>
        <taxon>Brugia</taxon>
    </lineage>
</organism>
<dbReference type="CDD" id="cd21543">
    <property type="entry name" value="SPOC_SHARP"/>
    <property type="match status" value="1"/>
</dbReference>
<feature type="region of interest" description="Disordered" evidence="10">
    <location>
        <begin position="2689"/>
        <end position="2718"/>
    </location>
</feature>
<evidence type="ECO:0000256" key="9">
    <source>
        <dbReference type="PROSITE-ProRule" id="PRU00176"/>
    </source>
</evidence>
<dbReference type="FunFam" id="2.40.290.10:FF:000002">
    <property type="entry name" value="Spen family transcriptional repressor"/>
    <property type="match status" value="1"/>
</dbReference>
<feature type="compositionally biased region" description="Low complexity" evidence="10">
    <location>
        <begin position="878"/>
        <end position="895"/>
    </location>
</feature>
<dbReference type="InterPro" id="IPR012677">
    <property type="entry name" value="Nucleotide-bd_a/b_plait_sf"/>
</dbReference>
<comment type="subcellular location">
    <subcellularLocation>
        <location evidence="1">Nucleus</location>
    </subcellularLocation>
</comment>
<evidence type="ECO:0000313" key="13">
    <source>
        <dbReference type="Proteomes" id="UP000006672"/>
    </source>
</evidence>
<dbReference type="Pfam" id="PF00076">
    <property type="entry name" value="RRM_1"/>
    <property type="match status" value="1"/>
</dbReference>
<feature type="region of interest" description="Disordered" evidence="10">
    <location>
        <begin position="1832"/>
        <end position="2107"/>
    </location>
</feature>
<feature type="compositionally biased region" description="Basic and acidic residues" evidence="10">
    <location>
        <begin position="1752"/>
        <end position="1788"/>
    </location>
</feature>
<feature type="region of interest" description="Disordered" evidence="10">
    <location>
        <begin position="1316"/>
        <end position="1337"/>
    </location>
</feature>
<keyword evidence="3" id="KW-0597">Phosphoprotein</keyword>
<keyword evidence="6" id="KW-0175">Coiled coil</keyword>